<accession>A0ABQ0JH53</accession>
<gene>
    <name evidence="1" type="ORF">JCM19239_3331</name>
</gene>
<evidence type="ECO:0000313" key="1">
    <source>
        <dbReference type="EMBL" id="GAL28095.1"/>
    </source>
</evidence>
<organism evidence="1 2">
    <name type="scientific">Vibrio variabilis</name>
    <dbReference type="NCBI Taxonomy" id="990271"/>
    <lineage>
        <taxon>Bacteria</taxon>
        <taxon>Pseudomonadati</taxon>
        <taxon>Pseudomonadota</taxon>
        <taxon>Gammaproteobacteria</taxon>
        <taxon>Vibrionales</taxon>
        <taxon>Vibrionaceae</taxon>
        <taxon>Vibrio</taxon>
    </lineage>
</organism>
<sequence length="37" mass="4161">MVLQASIAQGLLFEYTNGYGNCWKMQGVRSIDVRLTP</sequence>
<evidence type="ECO:0000313" key="2">
    <source>
        <dbReference type="Proteomes" id="UP000029223"/>
    </source>
</evidence>
<proteinExistence type="predicted"/>
<name>A0ABQ0JH53_9VIBR</name>
<reference evidence="2" key="1">
    <citation type="submission" date="2014-09" db="EMBL/GenBank/DDBJ databases">
        <title>Vibrio variabilis JCM 19239. (C206) whole genome shotgun sequence.</title>
        <authorList>
            <person name="Sawabe T."/>
            <person name="Meirelles P."/>
            <person name="Nakanishi M."/>
            <person name="Sayaka M."/>
            <person name="Hattori M."/>
            <person name="Ohkuma M."/>
        </authorList>
    </citation>
    <scope>NUCLEOTIDE SEQUENCE [LARGE SCALE GENOMIC DNA]</scope>
    <source>
        <strain evidence="2">JCM 19239</strain>
    </source>
</reference>
<comment type="caution">
    <text evidence="1">The sequence shown here is derived from an EMBL/GenBank/DDBJ whole genome shotgun (WGS) entry which is preliminary data.</text>
</comment>
<keyword evidence="2" id="KW-1185">Reference proteome</keyword>
<protein>
    <submittedName>
        <fullName evidence="1">Uncharacterized protein</fullName>
    </submittedName>
</protein>
<dbReference type="Proteomes" id="UP000029223">
    <property type="component" value="Unassembled WGS sequence"/>
</dbReference>
<reference evidence="2" key="2">
    <citation type="submission" date="2014-09" db="EMBL/GenBank/DDBJ databases">
        <authorList>
            <consortium name="NBRP consortium"/>
            <person name="Sawabe T."/>
            <person name="Meirelles P."/>
            <person name="Nakanishi M."/>
            <person name="Sayaka M."/>
            <person name="Hattori M."/>
            <person name="Ohkuma M."/>
        </authorList>
    </citation>
    <scope>NUCLEOTIDE SEQUENCE [LARGE SCALE GENOMIC DNA]</scope>
    <source>
        <strain evidence="2">JCM 19239</strain>
    </source>
</reference>
<dbReference type="EMBL" id="BBMS01000038">
    <property type="protein sequence ID" value="GAL28095.1"/>
    <property type="molecule type" value="Genomic_DNA"/>
</dbReference>